<dbReference type="InterPro" id="IPR022911">
    <property type="entry name" value="Phe_tRNA_ligase_alpha1_bac"/>
</dbReference>
<dbReference type="CDD" id="cd00496">
    <property type="entry name" value="PheRS_alpha_core"/>
    <property type="match status" value="1"/>
</dbReference>
<keyword evidence="9" id="KW-0479">Metal-binding</keyword>
<dbReference type="InterPro" id="IPR006195">
    <property type="entry name" value="aa-tRNA-synth_II"/>
</dbReference>
<evidence type="ECO:0000256" key="10">
    <source>
        <dbReference type="ARBA" id="ARBA00022741"/>
    </source>
</evidence>
<organism evidence="18">
    <name type="scientific">freshwater metagenome</name>
    <dbReference type="NCBI Taxonomy" id="449393"/>
    <lineage>
        <taxon>unclassified sequences</taxon>
        <taxon>metagenomes</taxon>
        <taxon>ecological metagenomes</taxon>
    </lineage>
</organism>
<dbReference type="Gene3D" id="3.30.930.10">
    <property type="entry name" value="Bira Bifunctional Protein, Domain 2"/>
    <property type="match status" value="1"/>
</dbReference>
<dbReference type="GO" id="GO:0000049">
    <property type="term" value="F:tRNA binding"/>
    <property type="evidence" value="ECO:0007669"/>
    <property type="project" value="InterPro"/>
</dbReference>
<evidence type="ECO:0000256" key="11">
    <source>
        <dbReference type="ARBA" id="ARBA00022840"/>
    </source>
</evidence>
<keyword evidence="11" id="KW-0067">ATP-binding</keyword>
<keyword evidence="8" id="KW-0436">Ligase</keyword>
<evidence type="ECO:0000256" key="5">
    <source>
        <dbReference type="ARBA" id="ARBA00012814"/>
    </source>
</evidence>
<protein>
    <recommendedName>
        <fullName evidence="6">Phenylalanine--tRNA ligase alpha subunit</fullName>
        <ecNumber evidence="5">6.1.1.20</ecNumber>
    </recommendedName>
    <alternativeName>
        <fullName evidence="15">Phenylalanyl-tRNA synthetase alpha subunit</fullName>
    </alternativeName>
</protein>
<evidence type="ECO:0000256" key="16">
    <source>
        <dbReference type="ARBA" id="ARBA00049255"/>
    </source>
</evidence>
<evidence type="ECO:0000256" key="7">
    <source>
        <dbReference type="ARBA" id="ARBA00022490"/>
    </source>
</evidence>
<name>A0A6J6NU59_9ZZZZ</name>
<dbReference type="Pfam" id="PF01409">
    <property type="entry name" value="tRNA-synt_2d"/>
    <property type="match status" value="1"/>
</dbReference>
<dbReference type="SUPFAM" id="SSF55681">
    <property type="entry name" value="Class II aaRS and biotin synthetases"/>
    <property type="match status" value="1"/>
</dbReference>
<dbReference type="HAMAP" id="MF_00281">
    <property type="entry name" value="Phe_tRNA_synth_alpha1"/>
    <property type="match status" value="1"/>
</dbReference>
<dbReference type="EC" id="6.1.1.20" evidence="5"/>
<dbReference type="GO" id="GO:0046872">
    <property type="term" value="F:metal ion binding"/>
    <property type="evidence" value="ECO:0007669"/>
    <property type="project" value="UniProtKB-KW"/>
</dbReference>
<dbReference type="PANTHER" id="PTHR11538">
    <property type="entry name" value="PHENYLALANYL-TRNA SYNTHETASE"/>
    <property type="match status" value="1"/>
</dbReference>
<evidence type="ECO:0000313" key="18">
    <source>
        <dbReference type="EMBL" id="CAB4690351.1"/>
    </source>
</evidence>
<evidence type="ECO:0000256" key="1">
    <source>
        <dbReference type="ARBA" id="ARBA00001946"/>
    </source>
</evidence>
<comment type="similarity">
    <text evidence="3">Belongs to the class-II aminoacyl-tRNA synthetase family. Phe-tRNA synthetase alpha subunit type 1 subfamily.</text>
</comment>
<sequence>MTDTPDWNAYEAEAAAAAQSAASSDELEEARVRFLGRKSDIALGLREVRDRETGMLLNGVRTRLEETFDTRAARLADDELDRRLREEIVDVTLPGDELPLGHLHPITQIRRMVEDAFLGLGYEVRDDREVETVEYNFDKLAFLPTHSARSPRDTFFFDPNHVLRTETSPSQIHIMEEKEPPLYMVSIGRVYRRDAITATRYPIFHQFEGLAVDRGLTLADLKGTLLHVMRALYGPERKVRFRTHYFPFTEPSIEPDVSCGICGGSGCRTCKYSGWIEMGGAGMVDPTVLANVGLDPEEWSGFAFGCGLERTAQLRHDIPDIRALWEGDLRVLRQF</sequence>
<keyword evidence="10" id="KW-0547">Nucleotide-binding</keyword>
<evidence type="ECO:0000259" key="17">
    <source>
        <dbReference type="PROSITE" id="PS50862"/>
    </source>
</evidence>
<keyword evidence="13" id="KW-0648">Protein biosynthesis</keyword>
<evidence type="ECO:0000256" key="6">
    <source>
        <dbReference type="ARBA" id="ARBA00015409"/>
    </source>
</evidence>
<dbReference type="InterPro" id="IPR004529">
    <property type="entry name" value="Phe-tRNA-synth_IIc_asu"/>
</dbReference>
<reference evidence="18" key="1">
    <citation type="submission" date="2020-05" db="EMBL/GenBank/DDBJ databases">
        <authorList>
            <person name="Chiriac C."/>
            <person name="Salcher M."/>
            <person name="Ghai R."/>
            <person name="Kavagutti S V."/>
        </authorList>
    </citation>
    <scope>NUCLEOTIDE SEQUENCE</scope>
</reference>
<dbReference type="GO" id="GO:0005737">
    <property type="term" value="C:cytoplasm"/>
    <property type="evidence" value="ECO:0007669"/>
    <property type="project" value="UniProtKB-SubCell"/>
</dbReference>
<proteinExistence type="inferred from homology"/>
<dbReference type="Pfam" id="PF02912">
    <property type="entry name" value="Phe_tRNA-synt_N"/>
    <property type="match status" value="1"/>
</dbReference>
<dbReference type="SUPFAM" id="SSF46589">
    <property type="entry name" value="tRNA-binding arm"/>
    <property type="match status" value="1"/>
</dbReference>
<comment type="subcellular location">
    <subcellularLocation>
        <location evidence="2">Cytoplasm</location>
    </subcellularLocation>
</comment>
<evidence type="ECO:0000256" key="12">
    <source>
        <dbReference type="ARBA" id="ARBA00022842"/>
    </source>
</evidence>
<feature type="domain" description="Aminoacyl-transfer RNA synthetases class-II family profile" evidence="17">
    <location>
        <begin position="163"/>
        <end position="334"/>
    </location>
</feature>
<evidence type="ECO:0000256" key="13">
    <source>
        <dbReference type="ARBA" id="ARBA00022917"/>
    </source>
</evidence>
<evidence type="ECO:0000256" key="8">
    <source>
        <dbReference type="ARBA" id="ARBA00022598"/>
    </source>
</evidence>
<dbReference type="EMBL" id="CAEZXP010000001">
    <property type="protein sequence ID" value="CAB4690351.1"/>
    <property type="molecule type" value="Genomic_DNA"/>
</dbReference>
<evidence type="ECO:0000256" key="15">
    <source>
        <dbReference type="ARBA" id="ARBA00030612"/>
    </source>
</evidence>
<keyword evidence="12" id="KW-0460">Magnesium</keyword>
<dbReference type="InterPro" id="IPR002319">
    <property type="entry name" value="Phenylalanyl-tRNA_Synthase"/>
</dbReference>
<dbReference type="GO" id="GO:0006432">
    <property type="term" value="P:phenylalanyl-tRNA aminoacylation"/>
    <property type="evidence" value="ECO:0007669"/>
    <property type="project" value="InterPro"/>
</dbReference>
<dbReference type="PANTHER" id="PTHR11538:SF41">
    <property type="entry name" value="PHENYLALANINE--TRNA LIGASE, MITOCHONDRIAL"/>
    <property type="match status" value="1"/>
</dbReference>
<keyword evidence="14" id="KW-0030">Aminoacyl-tRNA synthetase</keyword>
<keyword evidence="7" id="KW-0963">Cytoplasm</keyword>
<dbReference type="InterPro" id="IPR045864">
    <property type="entry name" value="aa-tRNA-synth_II/BPL/LPL"/>
</dbReference>
<accession>A0A6J6NU59</accession>
<comment type="catalytic activity">
    <reaction evidence="16">
        <text>tRNA(Phe) + L-phenylalanine + ATP = L-phenylalanyl-tRNA(Phe) + AMP + diphosphate + H(+)</text>
        <dbReference type="Rhea" id="RHEA:19413"/>
        <dbReference type="Rhea" id="RHEA-COMP:9668"/>
        <dbReference type="Rhea" id="RHEA-COMP:9699"/>
        <dbReference type="ChEBI" id="CHEBI:15378"/>
        <dbReference type="ChEBI" id="CHEBI:30616"/>
        <dbReference type="ChEBI" id="CHEBI:33019"/>
        <dbReference type="ChEBI" id="CHEBI:58095"/>
        <dbReference type="ChEBI" id="CHEBI:78442"/>
        <dbReference type="ChEBI" id="CHEBI:78531"/>
        <dbReference type="ChEBI" id="CHEBI:456215"/>
        <dbReference type="EC" id="6.1.1.20"/>
    </reaction>
</comment>
<comment type="cofactor">
    <cofactor evidence="1">
        <name>Mg(2+)</name>
        <dbReference type="ChEBI" id="CHEBI:18420"/>
    </cofactor>
</comment>
<evidence type="ECO:0000256" key="4">
    <source>
        <dbReference type="ARBA" id="ARBA00011209"/>
    </source>
</evidence>
<gene>
    <name evidence="18" type="ORF">UFOPK2399_00668</name>
</gene>
<evidence type="ECO:0000256" key="9">
    <source>
        <dbReference type="ARBA" id="ARBA00022723"/>
    </source>
</evidence>
<dbReference type="InterPro" id="IPR010978">
    <property type="entry name" value="tRNA-bd_arm"/>
</dbReference>
<dbReference type="AlphaFoldDB" id="A0A6J6NU59"/>
<evidence type="ECO:0000256" key="3">
    <source>
        <dbReference type="ARBA" id="ARBA00010207"/>
    </source>
</evidence>
<dbReference type="GO" id="GO:0005524">
    <property type="term" value="F:ATP binding"/>
    <property type="evidence" value="ECO:0007669"/>
    <property type="project" value="UniProtKB-KW"/>
</dbReference>
<evidence type="ECO:0000256" key="2">
    <source>
        <dbReference type="ARBA" id="ARBA00004496"/>
    </source>
</evidence>
<comment type="subunit">
    <text evidence="4">Tetramer of two alpha and two beta subunits.</text>
</comment>
<dbReference type="InterPro" id="IPR004188">
    <property type="entry name" value="Phe-tRNA_ligase_II_N"/>
</dbReference>
<dbReference type="NCBIfam" id="TIGR00468">
    <property type="entry name" value="pheS"/>
    <property type="match status" value="1"/>
</dbReference>
<evidence type="ECO:0000256" key="14">
    <source>
        <dbReference type="ARBA" id="ARBA00023146"/>
    </source>
</evidence>
<dbReference type="PROSITE" id="PS50862">
    <property type="entry name" value="AA_TRNA_LIGASE_II"/>
    <property type="match status" value="1"/>
</dbReference>
<dbReference type="GO" id="GO:0004826">
    <property type="term" value="F:phenylalanine-tRNA ligase activity"/>
    <property type="evidence" value="ECO:0007669"/>
    <property type="project" value="UniProtKB-EC"/>
</dbReference>